<dbReference type="GO" id="GO:0016747">
    <property type="term" value="F:acyltransferase activity, transferring groups other than amino-acyl groups"/>
    <property type="evidence" value="ECO:0007669"/>
    <property type="project" value="InterPro"/>
</dbReference>
<reference evidence="2 3" key="1">
    <citation type="submission" date="2014-01" db="EMBL/GenBank/DDBJ databases">
        <title>Draft genome sequencing of Bacillus alcalophilus CGMCC 1.3604.</title>
        <authorList>
            <person name="Yang J."/>
            <person name="Diao L."/>
            <person name="Yang S."/>
        </authorList>
    </citation>
    <scope>NUCLEOTIDE SEQUENCE [LARGE SCALE GENOMIC DNA]</scope>
    <source>
        <strain evidence="2 3">CGMCC 1.3604</strain>
    </source>
</reference>
<comment type="caution">
    <text evidence="2">The sequence shown here is derived from an EMBL/GenBank/DDBJ whole genome shotgun (WGS) entry which is preliminary data.</text>
</comment>
<dbReference type="Proteomes" id="UP000297014">
    <property type="component" value="Unassembled WGS sequence"/>
</dbReference>
<evidence type="ECO:0000313" key="3">
    <source>
        <dbReference type="Proteomes" id="UP000297014"/>
    </source>
</evidence>
<dbReference type="Pfam" id="PF08445">
    <property type="entry name" value="FR47"/>
    <property type="match status" value="1"/>
</dbReference>
<gene>
    <name evidence="2" type="ORF">AJ85_17150</name>
</gene>
<name>A0A4S4K7J1_ALKAL</name>
<proteinExistence type="predicted"/>
<protein>
    <recommendedName>
        <fullName evidence="1">N-acetyltransferase domain-containing protein</fullName>
    </recommendedName>
</protein>
<accession>A0A4S4K7J1</accession>
<evidence type="ECO:0000313" key="2">
    <source>
        <dbReference type="EMBL" id="THG92089.1"/>
    </source>
</evidence>
<evidence type="ECO:0000259" key="1">
    <source>
        <dbReference type="PROSITE" id="PS51186"/>
    </source>
</evidence>
<dbReference type="InterPro" id="IPR000182">
    <property type="entry name" value="GNAT_dom"/>
</dbReference>
<dbReference type="InterPro" id="IPR013653">
    <property type="entry name" value="GCN5-like_dom"/>
</dbReference>
<dbReference type="RefSeq" id="WP_211096114.1">
    <property type="nucleotide sequence ID" value="NZ_JALP01000020.1"/>
</dbReference>
<feature type="non-terminal residue" evidence="2">
    <location>
        <position position="1"/>
    </location>
</feature>
<organism evidence="2 3">
    <name type="scientific">Alkalihalobacillus alcalophilus ATCC 27647 = CGMCC 1.3604</name>
    <dbReference type="NCBI Taxonomy" id="1218173"/>
    <lineage>
        <taxon>Bacteria</taxon>
        <taxon>Bacillati</taxon>
        <taxon>Bacillota</taxon>
        <taxon>Bacilli</taxon>
        <taxon>Bacillales</taxon>
        <taxon>Bacillaceae</taxon>
        <taxon>Alkalihalobacillus</taxon>
    </lineage>
</organism>
<dbReference type="EMBL" id="JALP01000020">
    <property type="protein sequence ID" value="THG92089.1"/>
    <property type="molecule type" value="Genomic_DNA"/>
</dbReference>
<dbReference type="SUPFAM" id="SSF55729">
    <property type="entry name" value="Acyl-CoA N-acyltransferases (Nat)"/>
    <property type="match status" value="1"/>
</dbReference>
<dbReference type="Gene3D" id="3.40.630.30">
    <property type="match status" value="1"/>
</dbReference>
<sequence length="95" mass="11304">GVFCREMIKPHLTGKGFGYDFCSFIFSYIQKQKASQTRLRLTVATFNQRAIRLYKKLGFIKDRQFYHHQIDFMTMVKPIEKESVIVYFNGKEIIL</sequence>
<dbReference type="InterPro" id="IPR016181">
    <property type="entry name" value="Acyl_CoA_acyltransferase"/>
</dbReference>
<dbReference type="AlphaFoldDB" id="A0A4S4K7J1"/>
<dbReference type="PROSITE" id="PS51186">
    <property type="entry name" value="GNAT"/>
    <property type="match status" value="1"/>
</dbReference>
<feature type="domain" description="N-acetyltransferase" evidence="1">
    <location>
        <begin position="1"/>
        <end position="80"/>
    </location>
</feature>